<keyword evidence="2" id="KW-1185">Reference proteome</keyword>
<accession>A0A6P2D118</accession>
<name>A0A6P2D118_9BACT</name>
<organism evidence="1 2">
    <name type="scientific">Gemmata massiliana</name>
    <dbReference type="NCBI Taxonomy" id="1210884"/>
    <lineage>
        <taxon>Bacteria</taxon>
        <taxon>Pseudomonadati</taxon>
        <taxon>Planctomycetota</taxon>
        <taxon>Planctomycetia</taxon>
        <taxon>Gemmatales</taxon>
        <taxon>Gemmataceae</taxon>
        <taxon>Gemmata</taxon>
    </lineage>
</organism>
<dbReference type="Proteomes" id="UP000464178">
    <property type="component" value="Chromosome"/>
</dbReference>
<gene>
    <name evidence="1" type="ORF">SOIL9_36590</name>
</gene>
<dbReference type="RefSeq" id="WP_162668677.1">
    <property type="nucleotide sequence ID" value="NZ_LR593886.1"/>
</dbReference>
<dbReference type="EMBL" id="LR593886">
    <property type="protein sequence ID" value="VTR94055.1"/>
    <property type="molecule type" value="Genomic_DNA"/>
</dbReference>
<evidence type="ECO:0000313" key="2">
    <source>
        <dbReference type="Proteomes" id="UP000464178"/>
    </source>
</evidence>
<dbReference type="AlphaFoldDB" id="A0A6P2D118"/>
<reference evidence="1 2" key="1">
    <citation type="submission" date="2019-05" db="EMBL/GenBank/DDBJ databases">
        <authorList>
            <consortium name="Science for Life Laboratories"/>
        </authorList>
    </citation>
    <scope>NUCLEOTIDE SEQUENCE [LARGE SCALE GENOMIC DNA]</scope>
    <source>
        <strain evidence="1">Soil9</strain>
    </source>
</reference>
<evidence type="ECO:0000313" key="1">
    <source>
        <dbReference type="EMBL" id="VTR94055.1"/>
    </source>
</evidence>
<protein>
    <submittedName>
        <fullName evidence="1">Uncharacterized protein</fullName>
    </submittedName>
</protein>
<dbReference type="KEGG" id="gms:SOIL9_36590"/>
<sequence length="93" mass="10112">MNRERVLKLEQRAARVKCPRCGKVPAARTRAPLDLTPEERAEIARLSVGAWSRCPGCSGLKIDLSGINAEDRKRAAGIVARALRRALHPNGSA</sequence>
<proteinExistence type="predicted"/>